<sequence length="156" mass="16907">MSASLIFDLVPLGAIVKYSDGTPRPPERHRKKLAAWENRNNGGRLIAKRPRHVVGSTTILESFTLHEGDFGSGGVVVLRVHRSFSIDSDLKFTVVERPAIGSVVVLDRPDGELVHLAEHHAAAENWLKSHGYPHAILKPVTADQVAGDVVEGRAAA</sequence>
<reference evidence="1 2" key="1">
    <citation type="submission" date="2016-08" db="EMBL/GenBank/DDBJ databases">
        <title>Whole genome sequence of Mesorhizobium sp. strain UASWS1009 isolated from industrial sewage.</title>
        <authorList>
            <person name="Crovadore J."/>
            <person name="Calmin G."/>
            <person name="Chablais R."/>
            <person name="Cochard B."/>
            <person name="Lefort F."/>
        </authorList>
    </citation>
    <scope>NUCLEOTIDE SEQUENCE [LARGE SCALE GENOMIC DNA]</scope>
    <source>
        <strain evidence="1 2">UASWS1009</strain>
    </source>
</reference>
<name>A0A1C2E7A0_9HYPH</name>
<organism evidence="1 2">
    <name type="scientific">Mesorhizobium hungaricum</name>
    <dbReference type="NCBI Taxonomy" id="1566387"/>
    <lineage>
        <taxon>Bacteria</taxon>
        <taxon>Pseudomonadati</taxon>
        <taxon>Pseudomonadota</taxon>
        <taxon>Alphaproteobacteria</taxon>
        <taxon>Hyphomicrobiales</taxon>
        <taxon>Phyllobacteriaceae</taxon>
        <taxon>Mesorhizobium</taxon>
    </lineage>
</organism>
<accession>A0A1C2E7A0</accession>
<comment type="caution">
    <text evidence="1">The sequence shown here is derived from an EMBL/GenBank/DDBJ whole genome shotgun (WGS) entry which is preliminary data.</text>
</comment>
<keyword evidence="2" id="KW-1185">Reference proteome</keyword>
<dbReference type="InterPro" id="IPR017042">
    <property type="entry name" value="UCP036055"/>
</dbReference>
<evidence type="ECO:0000313" key="2">
    <source>
        <dbReference type="Proteomes" id="UP000094412"/>
    </source>
</evidence>
<protein>
    <submittedName>
        <fullName evidence="1">Uncharacterized protein</fullName>
    </submittedName>
</protein>
<dbReference type="RefSeq" id="WP_065996867.1">
    <property type="nucleotide sequence ID" value="NZ_MDEO01000026.1"/>
</dbReference>
<dbReference type="AlphaFoldDB" id="A0A1C2E7A0"/>
<dbReference type="EMBL" id="MDEO01000026">
    <property type="protein sequence ID" value="OCX22859.1"/>
    <property type="molecule type" value="Genomic_DNA"/>
</dbReference>
<dbReference type="Proteomes" id="UP000094412">
    <property type="component" value="Unassembled WGS sequence"/>
</dbReference>
<dbReference type="PIRSF" id="PIRSF036055">
    <property type="entry name" value="UCP036055"/>
    <property type="match status" value="1"/>
</dbReference>
<proteinExistence type="predicted"/>
<dbReference type="STRING" id="1566387.QV13_05290"/>
<dbReference type="OrthoDB" id="8304384at2"/>
<evidence type="ECO:0000313" key="1">
    <source>
        <dbReference type="EMBL" id="OCX22859.1"/>
    </source>
</evidence>
<gene>
    <name evidence="1" type="ORF">QV13_05290</name>
</gene>